<gene>
    <name evidence="1" type="ORF">Esi_0151_0030</name>
</gene>
<proteinExistence type="predicted"/>
<reference evidence="1 2" key="1">
    <citation type="journal article" date="2010" name="Nature">
        <title>The Ectocarpus genome and the independent evolution of multicellularity in brown algae.</title>
        <authorList>
            <person name="Cock J.M."/>
            <person name="Sterck L."/>
            <person name="Rouze P."/>
            <person name="Scornet D."/>
            <person name="Allen A.E."/>
            <person name="Amoutzias G."/>
            <person name="Anthouard V."/>
            <person name="Artiguenave F."/>
            <person name="Aury J.M."/>
            <person name="Badger J.H."/>
            <person name="Beszteri B."/>
            <person name="Billiau K."/>
            <person name="Bonnet E."/>
            <person name="Bothwell J.H."/>
            <person name="Bowler C."/>
            <person name="Boyen C."/>
            <person name="Brownlee C."/>
            <person name="Carrano C.J."/>
            <person name="Charrier B."/>
            <person name="Cho G.Y."/>
            <person name="Coelho S.M."/>
            <person name="Collen J."/>
            <person name="Corre E."/>
            <person name="Da Silva C."/>
            <person name="Delage L."/>
            <person name="Delaroque N."/>
            <person name="Dittami S.M."/>
            <person name="Doulbeau S."/>
            <person name="Elias M."/>
            <person name="Farnham G."/>
            <person name="Gachon C.M."/>
            <person name="Gschloessl B."/>
            <person name="Heesch S."/>
            <person name="Jabbari K."/>
            <person name="Jubin C."/>
            <person name="Kawai H."/>
            <person name="Kimura K."/>
            <person name="Kloareg B."/>
            <person name="Kupper F.C."/>
            <person name="Lang D."/>
            <person name="Le Bail A."/>
            <person name="Leblanc C."/>
            <person name="Lerouge P."/>
            <person name="Lohr M."/>
            <person name="Lopez P.J."/>
            <person name="Martens C."/>
            <person name="Maumus F."/>
            <person name="Michel G."/>
            <person name="Miranda-Saavedra D."/>
            <person name="Morales J."/>
            <person name="Moreau H."/>
            <person name="Motomura T."/>
            <person name="Nagasato C."/>
            <person name="Napoli C.A."/>
            <person name="Nelson D.R."/>
            <person name="Nyvall-Collen P."/>
            <person name="Peters A.F."/>
            <person name="Pommier C."/>
            <person name="Potin P."/>
            <person name="Poulain J."/>
            <person name="Quesneville H."/>
            <person name="Read B."/>
            <person name="Rensing S.A."/>
            <person name="Ritter A."/>
            <person name="Rousvoal S."/>
            <person name="Samanta M."/>
            <person name="Samson G."/>
            <person name="Schroeder D.C."/>
            <person name="Segurens B."/>
            <person name="Strittmatter M."/>
            <person name="Tonon T."/>
            <person name="Tregear J.W."/>
            <person name="Valentin K."/>
            <person name="von Dassow P."/>
            <person name="Yamagishi T."/>
            <person name="Van de Peer Y."/>
            <person name="Wincker P."/>
        </authorList>
    </citation>
    <scope>NUCLEOTIDE SEQUENCE [LARGE SCALE GENOMIC DNA]</scope>
    <source>
        <strain evidence="2">Ec32 / CCAP1310/4</strain>
    </source>
</reference>
<dbReference type="EMBL" id="FN649760">
    <property type="protein sequence ID" value="CBN75636.1"/>
    <property type="molecule type" value="Genomic_DNA"/>
</dbReference>
<dbReference type="AlphaFoldDB" id="D8LFR2"/>
<organism evidence="1 2">
    <name type="scientific">Ectocarpus siliculosus</name>
    <name type="common">Brown alga</name>
    <name type="synonym">Conferva siliculosa</name>
    <dbReference type="NCBI Taxonomy" id="2880"/>
    <lineage>
        <taxon>Eukaryota</taxon>
        <taxon>Sar</taxon>
        <taxon>Stramenopiles</taxon>
        <taxon>Ochrophyta</taxon>
        <taxon>PX clade</taxon>
        <taxon>Phaeophyceae</taxon>
        <taxon>Ectocarpales</taxon>
        <taxon>Ectocarpaceae</taxon>
        <taxon>Ectocarpus</taxon>
    </lineage>
</organism>
<name>D8LFR2_ECTSI</name>
<accession>D8LFR2</accession>
<keyword evidence="2" id="KW-1185">Reference proteome</keyword>
<dbReference type="InParanoid" id="D8LFR2"/>
<sequence length="32" mass="3658">MPRTMSRCQAIRSIPTAEGVRWPSVVQEAPFR</sequence>
<evidence type="ECO:0000313" key="1">
    <source>
        <dbReference type="EMBL" id="CBN75636.1"/>
    </source>
</evidence>
<protein>
    <submittedName>
        <fullName evidence="1">Uncharacterized protein</fullName>
    </submittedName>
</protein>
<evidence type="ECO:0000313" key="2">
    <source>
        <dbReference type="Proteomes" id="UP000002630"/>
    </source>
</evidence>
<dbReference type="Proteomes" id="UP000002630">
    <property type="component" value="Unassembled WGS sequence"/>
</dbReference>